<proteinExistence type="predicted"/>
<name>A0A453A8H3_AEGTS</name>
<dbReference type="EnsemblPlants" id="AET2Gv20028100.18">
    <property type="protein sequence ID" value="AET2Gv20028100.18"/>
    <property type="gene ID" value="AET2Gv20028100"/>
</dbReference>
<sequence length="72" mass="8146">MALLLVLVGVVVGVVLASSLLLRWNEMRYGQRRKQGVGCLPPGTMGWPLFGETTEFLKQGPSFMKHRRLRYV</sequence>
<reference evidence="1" key="3">
    <citation type="journal article" date="2017" name="Nature">
        <title>Genome sequence of the progenitor of the wheat D genome Aegilops tauschii.</title>
        <authorList>
            <person name="Luo M.C."/>
            <person name="Gu Y.Q."/>
            <person name="Puiu D."/>
            <person name="Wang H."/>
            <person name="Twardziok S.O."/>
            <person name="Deal K.R."/>
            <person name="Huo N."/>
            <person name="Zhu T."/>
            <person name="Wang L."/>
            <person name="Wang Y."/>
            <person name="McGuire P.E."/>
            <person name="Liu S."/>
            <person name="Long H."/>
            <person name="Ramasamy R.K."/>
            <person name="Rodriguez J.C."/>
            <person name="Van S.L."/>
            <person name="Yuan L."/>
            <person name="Wang Z."/>
            <person name="Xia Z."/>
            <person name="Xiao L."/>
            <person name="Anderson O.D."/>
            <person name="Ouyang S."/>
            <person name="Liang Y."/>
            <person name="Zimin A.V."/>
            <person name="Pertea G."/>
            <person name="Qi P."/>
            <person name="Bennetzen J.L."/>
            <person name="Dai X."/>
            <person name="Dawson M.W."/>
            <person name="Muller H.G."/>
            <person name="Kugler K."/>
            <person name="Rivarola-Duarte L."/>
            <person name="Spannagl M."/>
            <person name="Mayer K.F.X."/>
            <person name="Lu F.H."/>
            <person name="Bevan M.W."/>
            <person name="Leroy P."/>
            <person name="Li P."/>
            <person name="You F.M."/>
            <person name="Sun Q."/>
            <person name="Liu Z."/>
            <person name="Lyons E."/>
            <person name="Wicker T."/>
            <person name="Salzberg S.L."/>
            <person name="Devos K.M."/>
            <person name="Dvorak J."/>
        </authorList>
    </citation>
    <scope>NUCLEOTIDE SEQUENCE [LARGE SCALE GENOMIC DNA]</scope>
    <source>
        <strain evidence="1">cv. AL8/78</strain>
    </source>
</reference>
<dbReference type="AlphaFoldDB" id="A0A453A8H3"/>
<reference evidence="2" key="1">
    <citation type="journal article" date="2014" name="Science">
        <title>Ancient hybridizations among the ancestral genomes of bread wheat.</title>
        <authorList>
            <consortium name="International Wheat Genome Sequencing Consortium,"/>
            <person name="Marcussen T."/>
            <person name="Sandve S.R."/>
            <person name="Heier L."/>
            <person name="Spannagl M."/>
            <person name="Pfeifer M."/>
            <person name="Jakobsen K.S."/>
            <person name="Wulff B.B."/>
            <person name="Steuernagel B."/>
            <person name="Mayer K.F."/>
            <person name="Olsen O.A."/>
        </authorList>
    </citation>
    <scope>NUCLEOTIDE SEQUENCE [LARGE SCALE GENOMIC DNA]</scope>
    <source>
        <strain evidence="2">cv. AL8/78</strain>
    </source>
</reference>
<reference evidence="1" key="4">
    <citation type="submission" date="2019-03" db="UniProtKB">
        <authorList>
            <consortium name="EnsemblPlants"/>
        </authorList>
    </citation>
    <scope>IDENTIFICATION</scope>
</reference>
<accession>A0A453A8H3</accession>
<evidence type="ECO:0000313" key="2">
    <source>
        <dbReference type="Proteomes" id="UP000015105"/>
    </source>
</evidence>
<reference evidence="1" key="5">
    <citation type="journal article" date="2021" name="G3 (Bethesda)">
        <title>Aegilops tauschii genome assembly Aet v5.0 features greater sequence contiguity and improved annotation.</title>
        <authorList>
            <person name="Wang L."/>
            <person name="Zhu T."/>
            <person name="Rodriguez J.C."/>
            <person name="Deal K.R."/>
            <person name="Dubcovsky J."/>
            <person name="McGuire P.E."/>
            <person name="Lux T."/>
            <person name="Spannagl M."/>
            <person name="Mayer K.F.X."/>
            <person name="Baldrich P."/>
            <person name="Meyers B.C."/>
            <person name="Huo N."/>
            <person name="Gu Y.Q."/>
            <person name="Zhou H."/>
            <person name="Devos K.M."/>
            <person name="Bennetzen J.L."/>
            <person name="Unver T."/>
            <person name="Budak H."/>
            <person name="Gulick P.J."/>
            <person name="Galiba G."/>
            <person name="Kalapos B."/>
            <person name="Nelson D.R."/>
            <person name="Li P."/>
            <person name="You F.M."/>
            <person name="Luo M.C."/>
            <person name="Dvorak J."/>
        </authorList>
    </citation>
    <scope>NUCLEOTIDE SEQUENCE [LARGE SCALE GENOMIC DNA]</scope>
    <source>
        <strain evidence="1">cv. AL8/78</strain>
    </source>
</reference>
<dbReference type="Gramene" id="AET2Gv20028100.18">
    <property type="protein sequence ID" value="AET2Gv20028100.18"/>
    <property type="gene ID" value="AET2Gv20028100"/>
</dbReference>
<dbReference type="Proteomes" id="UP000015105">
    <property type="component" value="Chromosome 2D"/>
</dbReference>
<organism evidence="1 2">
    <name type="scientific">Aegilops tauschii subsp. strangulata</name>
    <name type="common">Goatgrass</name>
    <dbReference type="NCBI Taxonomy" id="200361"/>
    <lineage>
        <taxon>Eukaryota</taxon>
        <taxon>Viridiplantae</taxon>
        <taxon>Streptophyta</taxon>
        <taxon>Embryophyta</taxon>
        <taxon>Tracheophyta</taxon>
        <taxon>Spermatophyta</taxon>
        <taxon>Magnoliopsida</taxon>
        <taxon>Liliopsida</taxon>
        <taxon>Poales</taxon>
        <taxon>Poaceae</taxon>
        <taxon>BOP clade</taxon>
        <taxon>Pooideae</taxon>
        <taxon>Triticodae</taxon>
        <taxon>Triticeae</taxon>
        <taxon>Triticinae</taxon>
        <taxon>Aegilops</taxon>
    </lineage>
</organism>
<protein>
    <submittedName>
        <fullName evidence="1">Uncharacterized protein</fullName>
    </submittedName>
</protein>
<evidence type="ECO:0000313" key="1">
    <source>
        <dbReference type="EnsemblPlants" id="AET2Gv20028100.18"/>
    </source>
</evidence>
<reference evidence="2" key="2">
    <citation type="journal article" date="2017" name="Nat. Plants">
        <title>The Aegilops tauschii genome reveals multiple impacts of transposons.</title>
        <authorList>
            <person name="Zhao G."/>
            <person name="Zou C."/>
            <person name="Li K."/>
            <person name="Wang K."/>
            <person name="Li T."/>
            <person name="Gao L."/>
            <person name="Zhang X."/>
            <person name="Wang H."/>
            <person name="Yang Z."/>
            <person name="Liu X."/>
            <person name="Jiang W."/>
            <person name="Mao L."/>
            <person name="Kong X."/>
            <person name="Jiao Y."/>
            <person name="Jia J."/>
        </authorList>
    </citation>
    <scope>NUCLEOTIDE SEQUENCE [LARGE SCALE GENOMIC DNA]</scope>
    <source>
        <strain evidence="2">cv. AL8/78</strain>
    </source>
</reference>
<keyword evidence="2" id="KW-1185">Reference proteome</keyword>